<dbReference type="InterPro" id="IPR029444">
    <property type="entry name" value="INTS5_C"/>
</dbReference>
<dbReference type="STRING" id="1257118.L8GM57"/>
<dbReference type="InterPro" id="IPR040316">
    <property type="entry name" value="INTS5"/>
</dbReference>
<proteinExistence type="predicted"/>
<gene>
    <name evidence="3" type="ORF">ACA1_364410</name>
</gene>
<dbReference type="GeneID" id="14914531"/>
<dbReference type="GO" id="GO:0032039">
    <property type="term" value="C:integrator complex"/>
    <property type="evidence" value="ECO:0007669"/>
    <property type="project" value="InterPro"/>
</dbReference>
<organism evidence="3 4">
    <name type="scientific">Acanthamoeba castellanii (strain ATCC 30010 / Neff)</name>
    <dbReference type="NCBI Taxonomy" id="1257118"/>
    <lineage>
        <taxon>Eukaryota</taxon>
        <taxon>Amoebozoa</taxon>
        <taxon>Discosea</taxon>
        <taxon>Longamoebia</taxon>
        <taxon>Centramoebida</taxon>
        <taxon>Acanthamoebidae</taxon>
        <taxon>Acanthamoeba</taxon>
    </lineage>
</organism>
<dbReference type="PANTHER" id="PTHR31697">
    <property type="entry name" value="INTEGRATOR COMPLEX SUBUNIT 5"/>
    <property type="match status" value="1"/>
</dbReference>
<reference evidence="3 4" key="1">
    <citation type="journal article" date="2013" name="Genome Biol.">
        <title>Genome of Acanthamoeba castellanii highlights extensive lateral gene transfer and early evolution of tyrosine kinase signaling.</title>
        <authorList>
            <person name="Clarke M."/>
            <person name="Lohan A.J."/>
            <person name="Liu B."/>
            <person name="Lagkouvardos I."/>
            <person name="Roy S."/>
            <person name="Zafar N."/>
            <person name="Bertelli C."/>
            <person name="Schilde C."/>
            <person name="Kianianmomeni A."/>
            <person name="Burglin T.R."/>
            <person name="Frech C."/>
            <person name="Turcotte B."/>
            <person name="Kopec K.O."/>
            <person name="Synnott J.M."/>
            <person name="Choo C."/>
            <person name="Paponov I."/>
            <person name="Finkler A."/>
            <person name="Soon Heng Tan C."/>
            <person name="Hutchins A.P."/>
            <person name="Weinmeier T."/>
            <person name="Rattei T."/>
            <person name="Chu J.S."/>
            <person name="Gimenez G."/>
            <person name="Irimia M."/>
            <person name="Rigden D.J."/>
            <person name="Fitzpatrick D.A."/>
            <person name="Lorenzo-Morales J."/>
            <person name="Bateman A."/>
            <person name="Chiu C.H."/>
            <person name="Tang P."/>
            <person name="Hegemann P."/>
            <person name="Fromm H."/>
            <person name="Raoult D."/>
            <person name="Greub G."/>
            <person name="Miranda-Saavedra D."/>
            <person name="Chen N."/>
            <person name="Nash P."/>
            <person name="Ginger M.L."/>
            <person name="Horn M."/>
            <person name="Schaap P."/>
            <person name="Caler L."/>
            <person name="Loftus B."/>
        </authorList>
    </citation>
    <scope>NUCLEOTIDE SEQUENCE [LARGE SCALE GENOMIC DNA]</scope>
    <source>
        <strain evidence="3 4">Neff</strain>
    </source>
</reference>
<keyword evidence="4" id="KW-1185">Reference proteome</keyword>
<sequence length="1371" mass="150044">MELSSSHTPRGGSFLTPSPAGAGRKRRESRNHHDPAGVSSIIELIDPSSPTSSGPAFDELRSFFLRTQPSAASVSRQLDHDFQKKAKLVHDRLISLVDDADSPGTWATFLLKWCVGLLGALEAKLAGAVGQQTSIEAHLGRLHNLYLASVITRCLAALQTDEPNRDDAAAAAKKREELDGAEPLAWLFQSAARGPRTLEWLVAFVGLHRPREVMDHLLASIFRDVVEGRATSHPLSASSSSTTSSSASSSSLSPACFGVHAIEYLAQRHPQHCVDALRAHWARFLRYSAADHAKGDTHLLGLFALVASACPTATQLALPLVLGSLSMATLDRVITREADLPSHRPGNMSLLDLISQVLVAHLPHLGPNAWQLVLLLEALRRKTQFVAAADDSLSHSSLLSRLLQDEGAAKGDVKMEVEGGEGSAVALPNQALIAAGAETLLARTLLVMQDALFDALSSSGLRDRYLDHSLSNDGKSGGRLSFLYHLRQHIGPLVSLALPSQTTQGDADAGSLFELLLVLIGVEGGQKSAGDVLHHLFIAADHRQPPARSLSLFLRVRSRFLNYYPDVYRVCVQRVVESMAALADDRLVAVLANFCFLLRADEAAASPPAPQPSLQLSTAALLADHWAQLFGLLYRPALGSAASAVAAPLPPVLFPLLEATVAHLAAEGDATLFHTCIEQVLLYFLALLPSTPPATTTTLVTTATATATATATTTTTATASSGTSAATDAIPPVEAVKRLIVKMTDAAPQSALPHILDLLFDFIFSPEADGIVRRKREVIRATKPSRPSPTVVAGSSTPPVLPAPVSKSVYVPPANAIFQPTTSFFSALPLFSHSHPSSLFLAPSSTTHASSSPPASSSSLSSSSSFLSSPAQLRAEPGAAAGTSLLEQNLKRRAHDRKDSRTSLSIFEKTLIKKRKLGFDADSSHYQDKVLLEAMLLQDNQRHIIDLLSLCVHHNDVERLGVLADLYLARLMRTQDPTPTYEQYKEVLPRRPTFARDQFVQKIFTQNAILVPLLELIAREPSILYRCLEVIRSLMVYTISHWHAEIAPQPKTSTEFSFTCRLLELLRSAKWRLLLSGGITGLEKNNDGDTPVQVACKMGHKDFVLKMVERDPGLFLPQLLQLVARLDHQLVTAPLDKVLLEAMLLQDNQRHIIDLLSLCVHHNDVERLGVLADLYLARLMRTQDPTPTYEQYKEVLPRRPTFARDQFVQKIFTQNAILVPLLELIAREPSILYRCLEVIRSLMVYTISHWHAEIAPQPKTSTEFSFTCRLLELLRSAKWVPAPLCYCGEIMGEITPEEITTILLAVWDFLHHSPPSPNHYFVSTYEPKYPQEGDEDKRQPVACNVDPFMRTLRNVLRQNVGKVSLSYARFF</sequence>
<feature type="region of interest" description="Disordered" evidence="1">
    <location>
        <begin position="843"/>
        <end position="863"/>
    </location>
</feature>
<dbReference type="VEuPathDB" id="AmoebaDB:ACA1_364410"/>
<feature type="region of interest" description="Disordered" evidence="1">
    <location>
        <begin position="1"/>
        <end position="54"/>
    </location>
</feature>
<dbReference type="KEGG" id="acan:ACA1_364410"/>
<dbReference type="RefSeq" id="XP_004335927.1">
    <property type="nucleotide sequence ID" value="XM_004335879.1"/>
</dbReference>
<accession>L8GM57</accession>
<dbReference type="Pfam" id="PF14838">
    <property type="entry name" value="INTS5_C"/>
    <property type="match status" value="1"/>
</dbReference>
<name>L8GM57_ACACF</name>
<dbReference type="OrthoDB" id="69088at2759"/>
<dbReference type="Proteomes" id="UP000011083">
    <property type="component" value="Unassembled WGS sequence"/>
</dbReference>
<evidence type="ECO:0000259" key="2">
    <source>
        <dbReference type="Pfam" id="PF14838"/>
    </source>
</evidence>
<dbReference type="PANTHER" id="PTHR31697:SF2">
    <property type="entry name" value="INTEGRATOR COMPLEX SUBUNIT 5"/>
    <property type="match status" value="1"/>
</dbReference>
<evidence type="ECO:0000256" key="1">
    <source>
        <dbReference type="SAM" id="MobiDB-lite"/>
    </source>
</evidence>
<protein>
    <recommendedName>
        <fullName evidence="2">Integrator complex subunit 5 C-terminal domain-containing protein</fullName>
    </recommendedName>
</protein>
<evidence type="ECO:0000313" key="3">
    <source>
        <dbReference type="EMBL" id="ELR13914.1"/>
    </source>
</evidence>
<dbReference type="EMBL" id="KB008073">
    <property type="protein sequence ID" value="ELR13914.1"/>
    <property type="molecule type" value="Genomic_DNA"/>
</dbReference>
<evidence type="ECO:0000313" key="4">
    <source>
        <dbReference type="Proteomes" id="UP000011083"/>
    </source>
</evidence>
<feature type="domain" description="Integrator complex subunit 5 C-terminal" evidence="2">
    <location>
        <begin position="1199"/>
        <end position="1362"/>
    </location>
</feature>
<dbReference type="GO" id="GO:0034472">
    <property type="term" value="P:snRNA 3'-end processing"/>
    <property type="evidence" value="ECO:0007669"/>
    <property type="project" value="TreeGrafter"/>
</dbReference>